<evidence type="ECO:0000313" key="3">
    <source>
        <dbReference type="Proteomes" id="UP001058016"/>
    </source>
</evidence>
<dbReference type="Proteomes" id="UP001058016">
    <property type="component" value="Chromosome"/>
</dbReference>
<proteinExistence type="predicted"/>
<keyword evidence="3" id="KW-1185">Reference proteome</keyword>
<dbReference type="EMBL" id="CP071250">
    <property type="protein sequence ID" value="UUF07983.1"/>
    <property type="molecule type" value="Genomic_DNA"/>
</dbReference>
<dbReference type="InterPro" id="IPR013325">
    <property type="entry name" value="RNA_pol_sigma_r2"/>
</dbReference>
<reference evidence="2 3" key="1">
    <citation type="submission" date="2021-03" db="EMBL/GenBank/DDBJ databases">
        <title>Comparative Genomics and Metabolomics in the genus Turicibacter.</title>
        <authorList>
            <person name="Maki J."/>
            <person name="Looft T."/>
        </authorList>
    </citation>
    <scope>NUCLEOTIDE SEQUENCE</scope>
    <source>
        <strain evidence="2">ISU324</strain>
        <strain evidence="1 3">MMM721</strain>
    </source>
</reference>
<name>A0A9Q9CG79_9FIRM</name>
<dbReference type="Gene3D" id="1.10.1740.10">
    <property type="match status" value="1"/>
</dbReference>
<evidence type="ECO:0000313" key="2">
    <source>
        <dbReference type="EMBL" id="UUF07983.1"/>
    </source>
</evidence>
<dbReference type="SUPFAM" id="SSF88946">
    <property type="entry name" value="Sigma2 domain of RNA polymerase sigma factors"/>
    <property type="match status" value="1"/>
</dbReference>
<dbReference type="GO" id="GO:0006352">
    <property type="term" value="P:DNA-templated transcription initiation"/>
    <property type="evidence" value="ECO:0007669"/>
    <property type="project" value="InterPro"/>
</dbReference>
<dbReference type="AlphaFoldDB" id="A0A9Q9CG79"/>
<gene>
    <name evidence="1" type="ORF">J0J69_04040</name>
    <name evidence="2" type="ORF">J0J70_10220</name>
</gene>
<dbReference type="EMBL" id="CP071249">
    <property type="protein sequence ID" value="UUF06759.1"/>
    <property type="molecule type" value="Genomic_DNA"/>
</dbReference>
<dbReference type="GO" id="GO:0003700">
    <property type="term" value="F:DNA-binding transcription factor activity"/>
    <property type="evidence" value="ECO:0007669"/>
    <property type="project" value="InterPro"/>
</dbReference>
<protein>
    <submittedName>
        <fullName evidence="2">Uncharacterized protein</fullName>
    </submittedName>
</protein>
<dbReference type="RefSeq" id="WP_055243781.1">
    <property type="nucleotide sequence ID" value="NZ_CP071249.1"/>
</dbReference>
<evidence type="ECO:0000313" key="1">
    <source>
        <dbReference type="EMBL" id="UUF06759.1"/>
    </source>
</evidence>
<organism evidence="2 4">
    <name type="scientific">Turicibacter bilis</name>
    <dbReference type="NCBI Taxonomy" id="2735723"/>
    <lineage>
        <taxon>Bacteria</taxon>
        <taxon>Bacillati</taxon>
        <taxon>Bacillota</taxon>
        <taxon>Erysipelotrichia</taxon>
        <taxon>Erysipelotrichales</taxon>
        <taxon>Turicibacteraceae</taxon>
        <taxon>Turicibacter</taxon>
    </lineage>
</organism>
<accession>A0A9Q9CG79</accession>
<evidence type="ECO:0000313" key="4">
    <source>
        <dbReference type="Proteomes" id="UP001058072"/>
    </source>
</evidence>
<dbReference type="Proteomes" id="UP001058072">
    <property type="component" value="Chromosome"/>
</dbReference>
<sequence length="74" mass="8885">MKKVIMMPWCRDYSQLEEVQLVKKAMKQDDLAFLELMKRYEGYFTQIAYRYVKNDQEVLDLIQELAYKGLLTIG</sequence>